<evidence type="ECO:0000256" key="1">
    <source>
        <dbReference type="ARBA" id="ARBA00022737"/>
    </source>
</evidence>
<feature type="domain" description="ABC transporter" evidence="7">
    <location>
        <begin position="6"/>
        <end position="261"/>
    </location>
</feature>
<evidence type="ECO:0000256" key="2">
    <source>
        <dbReference type="ARBA" id="ARBA00022741"/>
    </source>
</evidence>
<keyword evidence="9" id="KW-1185">Reference proteome</keyword>
<feature type="region of interest" description="Disordered" evidence="6">
    <location>
        <begin position="539"/>
        <end position="579"/>
    </location>
</feature>
<dbReference type="InterPro" id="IPR032781">
    <property type="entry name" value="ABC_tran_Xtn"/>
</dbReference>
<dbReference type="Pfam" id="PF12848">
    <property type="entry name" value="ABC_tran_Xtn"/>
    <property type="match status" value="1"/>
</dbReference>
<comment type="catalytic activity">
    <reaction evidence="4">
        <text>ATP + H2O = ADP + phosphate + H(+)</text>
        <dbReference type="Rhea" id="RHEA:13065"/>
        <dbReference type="ChEBI" id="CHEBI:15377"/>
        <dbReference type="ChEBI" id="CHEBI:15378"/>
        <dbReference type="ChEBI" id="CHEBI:30616"/>
        <dbReference type="ChEBI" id="CHEBI:43474"/>
        <dbReference type="ChEBI" id="CHEBI:456216"/>
    </reaction>
</comment>
<evidence type="ECO:0000256" key="4">
    <source>
        <dbReference type="ARBA" id="ARBA00049360"/>
    </source>
</evidence>
<gene>
    <name evidence="8" type="ORF">NITHO_2270007</name>
</gene>
<feature type="domain" description="ABC transporter" evidence="7">
    <location>
        <begin position="328"/>
        <end position="546"/>
    </location>
</feature>
<dbReference type="InterPro" id="IPR003439">
    <property type="entry name" value="ABC_transporter-like_ATP-bd"/>
</dbReference>
<sequence>MPATILSVNDLGKSYATNLIFHAATFQVMEREHLALVGVNGTGKSTLLRILAGREQPDTGSVVPRSGLRISYQAQESRFSSHHTLREAALDAFAHARRLGASLAALEQEMGRASGSALDALLERYADLSARFEAAGGYDIEHQTDQVLAGLGFTERDYQIPVDQLSGGQRTRLALARALLGEPDLLLLDEPTNHLDLTALAWLETFLRSWNHAVIVVSHDRFFLDRVTDRTLDLSFGQIEDYPASYTRYLTLRHERLASRLAQYEAQQAYIARTEEFIRKYKAGQRSKEARGRQTRLERLERLEKPQEQAALRLNLASGLRSGRTVLSMTESMVGYPPRPDESEPVVLLRTPELAIERGDRIALIGPNGGGKTTLLRTMVGEIPPLAGRVQFGTNVKPAYYAQGHEGLDPEQTPLSTVLGARPMSEEGARGVLGRFLFSGDDVFKPVSALSGGERSRLALAKLTLEEANLLILDEPTNHLDIASREALEAVLDGFEGTILMVSHDRYFIDRLATKLWALDDGWLRTYLGNFSDYSRQTAREQAPATMGDRDGDGRQPGTPARAGKAAKAGGNDRGPRHLEKEITATERVISRLEQRLNELGDDLAVATAGQDIDTITRLGHEYEACQAELETAYAAWEALSTQLEDERLAVEQ</sequence>
<dbReference type="InterPro" id="IPR037118">
    <property type="entry name" value="Val-tRNA_synth_C_sf"/>
</dbReference>
<protein>
    <submittedName>
        <fullName evidence="8">ABC transport system, ATPase component</fullName>
        <ecNumber evidence="8">3.6.3.-</ecNumber>
    </submittedName>
</protein>
<dbReference type="RefSeq" id="WP_008476515.1">
    <property type="nucleotide sequence ID" value="NZ_CAGS01000143.1"/>
</dbReference>
<dbReference type="PROSITE" id="PS50893">
    <property type="entry name" value="ABC_TRANSPORTER_2"/>
    <property type="match status" value="2"/>
</dbReference>
<dbReference type="PANTHER" id="PTHR42855">
    <property type="entry name" value="ABC TRANSPORTER ATP-BINDING SUBUNIT"/>
    <property type="match status" value="1"/>
</dbReference>
<keyword evidence="1" id="KW-0677">Repeat</keyword>
<organism evidence="8 9">
    <name type="scientific">Nitrolancea hollandica Lb</name>
    <dbReference type="NCBI Taxonomy" id="1129897"/>
    <lineage>
        <taxon>Bacteria</taxon>
        <taxon>Pseudomonadati</taxon>
        <taxon>Thermomicrobiota</taxon>
        <taxon>Thermomicrobia</taxon>
        <taxon>Sphaerobacterales</taxon>
        <taxon>Sphaerobacterineae</taxon>
        <taxon>Sphaerobacteraceae</taxon>
        <taxon>Nitrolancea</taxon>
    </lineage>
</organism>
<dbReference type="GO" id="GO:0003677">
    <property type="term" value="F:DNA binding"/>
    <property type="evidence" value="ECO:0007669"/>
    <property type="project" value="InterPro"/>
</dbReference>
<keyword evidence="2" id="KW-0547">Nucleotide-binding</keyword>
<dbReference type="PROSITE" id="PS00211">
    <property type="entry name" value="ABC_TRANSPORTER_1"/>
    <property type="match status" value="2"/>
</dbReference>
<dbReference type="InterPro" id="IPR051309">
    <property type="entry name" value="ABCF_ATPase"/>
</dbReference>
<dbReference type="FunFam" id="3.40.50.300:FF:000309">
    <property type="entry name" value="ABC transporter ATP-binding protein"/>
    <property type="match status" value="1"/>
</dbReference>
<dbReference type="Pfam" id="PF00005">
    <property type="entry name" value="ABC_tran"/>
    <property type="match status" value="2"/>
</dbReference>
<dbReference type="Pfam" id="PF16326">
    <property type="entry name" value="ABC_tran_CTD"/>
    <property type="match status" value="1"/>
</dbReference>
<dbReference type="EC" id="3.6.3.-" evidence="8"/>
<dbReference type="OrthoDB" id="9801441at2"/>
<evidence type="ECO:0000313" key="8">
    <source>
        <dbReference type="EMBL" id="CCF83390.1"/>
    </source>
</evidence>
<name>I4EFC8_9BACT</name>
<dbReference type="CDD" id="cd03221">
    <property type="entry name" value="ABCF_EF-3"/>
    <property type="match status" value="2"/>
</dbReference>
<dbReference type="Gene3D" id="3.40.50.300">
    <property type="entry name" value="P-loop containing nucleotide triphosphate hydrolases"/>
    <property type="match status" value="2"/>
</dbReference>
<evidence type="ECO:0000259" key="7">
    <source>
        <dbReference type="PROSITE" id="PS50893"/>
    </source>
</evidence>
<dbReference type="GO" id="GO:0016887">
    <property type="term" value="F:ATP hydrolysis activity"/>
    <property type="evidence" value="ECO:0007669"/>
    <property type="project" value="InterPro"/>
</dbReference>
<dbReference type="FunFam" id="3.40.50.300:FF:000011">
    <property type="entry name" value="Putative ABC transporter ATP-binding component"/>
    <property type="match status" value="1"/>
</dbReference>
<reference evidence="8 9" key="1">
    <citation type="journal article" date="2012" name="ISME J.">
        <title>Nitrification expanded: discovery, physiology and genomics of a nitrite-oxidizing bacterium from the phylum Chloroflexi.</title>
        <authorList>
            <person name="Sorokin D.Y."/>
            <person name="Lucker S."/>
            <person name="Vejmelkova D."/>
            <person name="Kostrikina N.A."/>
            <person name="Kleerebezem R."/>
            <person name="Rijpstra W.I."/>
            <person name="Damste J.S."/>
            <person name="Le Paslier D."/>
            <person name="Muyzer G."/>
            <person name="Wagner M."/>
            <person name="van Loosdrecht M.C."/>
            <person name="Daims H."/>
        </authorList>
    </citation>
    <scope>NUCLEOTIDE SEQUENCE [LARGE SCALE GENOMIC DNA]</scope>
    <source>
        <strain evidence="9">none</strain>
    </source>
</reference>
<dbReference type="GO" id="GO:0005524">
    <property type="term" value="F:ATP binding"/>
    <property type="evidence" value="ECO:0007669"/>
    <property type="project" value="UniProtKB-KW"/>
</dbReference>
<dbReference type="PANTHER" id="PTHR42855:SF2">
    <property type="entry name" value="DRUG RESISTANCE ABC TRANSPORTER,ATP-BINDING PROTEIN"/>
    <property type="match status" value="1"/>
</dbReference>
<dbReference type="Proteomes" id="UP000004221">
    <property type="component" value="Unassembled WGS sequence"/>
</dbReference>
<accession>I4EFC8</accession>
<dbReference type="InterPro" id="IPR027417">
    <property type="entry name" value="P-loop_NTPase"/>
</dbReference>
<dbReference type="SMART" id="SM00382">
    <property type="entry name" value="AAA"/>
    <property type="match status" value="2"/>
</dbReference>
<feature type="compositionally biased region" description="Low complexity" evidence="6">
    <location>
        <begin position="557"/>
        <end position="570"/>
    </location>
</feature>
<comment type="similarity">
    <text evidence="5">Belongs to the ABC transporter superfamily. ABCF family. Uup subfamily.</text>
</comment>
<evidence type="ECO:0000256" key="5">
    <source>
        <dbReference type="ARBA" id="ARBA00061478"/>
    </source>
</evidence>
<dbReference type="InterPro" id="IPR017871">
    <property type="entry name" value="ABC_transporter-like_CS"/>
</dbReference>
<dbReference type="InterPro" id="IPR032524">
    <property type="entry name" value="ABC_tran_C"/>
</dbReference>
<evidence type="ECO:0000256" key="6">
    <source>
        <dbReference type="SAM" id="MobiDB-lite"/>
    </source>
</evidence>
<dbReference type="AlphaFoldDB" id="I4EFC8"/>
<evidence type="ECO:0000313" key="9">
    <source>
        <dbReference type="Proteomes" id="UP000004221"/>
    </source>
</evidence>
<dbReference type="InterPro" id="IPR003593">
    <property type="entry name" value="AAA+_ATPase"/>
</dbReference>
<evidence type="ECO:0000256" key="3">
    <source>
        <dbReference type="ARBA" id="ARBA00022840"/>
    </source>
</evidence>
<proteinExistence type="inferred from homology"/>
<dbReference type="EMBL" id="CAGS01000143">
    <property type="protein sequence ID" value="CCF83390.1"/>
    <property type="molecule type" value="Genomic_DNA"/>
</dbReference>
<dbReference type="SUPFAM" id="SSF52540">
    <property type="entry name" value="P-loop containing nucleoside triphosphate hydrolases"/>
    <property type="match status" value="2"/>
</dbReference>
<dbReference type="Gene3D" id="1.10.287.380">
    <property type="entry name" value="Valyl-tRNA synthetase, C-terminal domain"/>
    <property type="match status" value="1"/>
</dbReference>
<keyword evidence="3" id="KW-0067">ATP-binding</keyword>
<comment type="caution">
    <text evidence="8">The sequence shown here is derived from an EMBL/GenBank/DDBJ whole genome shotgun (WGS) entry which is preliminary data.</text>
</comment>
<keyword evidence="8" id="KW-0378">Hydrolase</keyword>